<feature type="transmembrane region" description="Helical" evidence="11">
    <location>
        <begin position="250"/>
        <end position="268"/>
    </location>
</feature>
<keyword evidence="3 11" id="KW-0812">Transmembrane</keyword>
<dbReference type="InterPro" id="IPR001320">
    <property type="entry name" value="Iontro_rcpt_C"/>
</dbReference>
<feature type="domain" description="Ionotropic glutamate receptor C-terminal" evidence="12">
    <location>
        <begin position="86"/>
        <end position="441"/>
    </location>
</feature>
<dbReference type="SUPFAM" id="SSF53850">
    <property type="entry name" value="Periplasmic binding protein-like II"/>
    <property type="match status" value="1"/>
</dbReference>
<evidence type="ECO:0000256" key="8">
    <source>
        <dbReference type="ARBA" id="ARBA00023180"/>
    </source>
</evidence>
<comment type="subcellular location">
    <subcellularLocation>
        <location evidence="1">Membrane</location>
        <topology evidence="1">Multi-pass membrane protein</topology>
    </subcellularLocation>
</comment>
<organism evidence="13 14">
    <name type="scientific">Ceratopteris richardii</name>
    <name type="common">Triangle waterfern</name>
    <dbReference type="NCBI Taxonomy" id="49495"/>
    <lineage>
        <taxon>Eukaryota</taxon>
        <taxon>Viridiplantae</taxon>
        <taxon>Streptophyta</taxon>
        <taxon>Embryophyta</taxon>
        <taxon>Tracheophyta</taxon>
        <taxon>Polypodiopsida</taxon>
        <taxon>Polypodiidae</taxon>
        <taxon>Polypodiales</taxon>
        <taxon>Pteridineae</taxon>
        <taxon>Pteridaceae</taxon>
        <taxon>Parkerioideae</taxon>
        <taxon>Ceratopteris</taxon>
    </lineage>
</organism>
<dbReference type="Pfam" id="PF10613">
    <property type="entry name" value="Lig_chan-Glu_bd"/>
    <property type="match status" value="1"/>
</dbReference>
<keyword evidence="4 11" id="KW-1133">Transmembrane helix</keyword>
<dbReference type="GO" id="GO:0015276">
    <property type="term" value="F:ligand-gated monoatomic ion channel activity"/>
    <property type="evidence" value="ECO:0007669"/>
    <property type="project" value="InterPro"/>
</dbReference>
<evidence type="ECO:0000313" key="13">
    <source>
        <dbReference type="EMBL" id="KAH7445789.1"/>
    </source>
</evidence>
<proteinExistence type="predicted"/>
<dbReference type="Gene3D" id="1.10.287.70">
    <property type="match status" value="1"/>
</dbReference>
<keyword evidence="9" id="KW-1071">Ligand-gated ion channel</keyword>
<keyword evidence="10" id="KW-0407">Ion channel</keyword>
<evidence type="ECO:0000256" key="3">
    <source>
        <dbReference type="ARBA" id="ARBA00022692"/>
    </source>
</evidence>
<evidence type="ECO:0000256" key="11">
    <source>
        <dbReference type="SAM" id="Phobius"/>
    </source>
</evidence>
<feature type="transmembrane region" description="Helical" evidence="11">
    <location>
        <begin position="217"/>
        <end position="238"/>
    </location>
</feature>
<feature type="transmembrane region" description="Helical" evidence="11">
    <location>
        <begin position="280"/>
        <end position="304"/>
    </location>
</feature>
<evidence type="ECO:0000256" key="2">
    <source>
        <dbReference type="ARBA" id="ARBA00022448"/>
    </source>
</evidence>
<keyword evidence="5" id="KW-0406">Ion transport</keyword>
<evidence type="ECO:0000313" key="14">
    <source>
        <dbReference type="Proteomes" id="UP000825935"/>
    </source>
</evidence>
<dbReference type="OrthoDB" id="5984008at2759"/>
<dbReference type="Pfam" id="PF00060">
    <property type="entry name" value="Lig_chan"/>
    <property type="match status" value="1"/>
</dbReference>
<dbReference type="Gene3D" id="3.40.190.10">
    <property type="entry name" value="Periplasmic binding protein-like II"/>
    <property type="match status" value="1"/>
</dbReference>
<evidence type="ECO:0000256" key="5">
    <source>
        <dbReference type="ARBA" id="ARBA00023065"/>
    </source>
</evidence>
<evidence type="ECO:0000256" key="6">
    <source>
        <dbReference type="ARBA" id="ARBA00023136"/>
    </source>
</evidence>
<comment type="caution">
    <text evidence="13">The sequence shown here is derived from an EMBL/GenBank/DDBJ whole genome shotgun (WGS) entry which is preliminary data.</text>
</comment>
<dbReference type="EMBL" id="CM035406">
    <property type="protein sequence ID" value="KAH7445789.1"/>
    <property type="molecule type" value="Genomic_DNA"/>
</dbReference>
<evidence type="ECO:0000256" key="10">
    <source>
        <dbReference type="ARBA" id="ARBA00023303"/>
    </source>
</evidence>
<dbReference type="Proteomes" id="UP000825935">
    <property type="component" value="Chromosome 1"/>
</dbReference>
<name>A0A8T2VMW4_CERRI</name>
<dbReference type="InterPro" id="IPR019594">
    <property type="entry name" value="Glu/Gly-bd"/>
</dbReference>
<feature type="transmembrane region" description="Helical" evidence="11">
    <location>
        <begin position="461"/>
        <end position="484"/>
    </location>
</feature>
<accession>A0A8T2VMW4</accession>
<keyword evidence="7" id="KW-0675">Receptor</keyword>
<sequence length="528" mass="58642">MFDMLMVAISFPRALLDFARNPRPSSFSQCSSIALIPLLFTVALAFSPVDAATKDFGSTQRSSATTLDCPRAAFTPNVVGKKEDAELKVVVPNITTLRQFVNCSDPSRVRGFCIDVFEAALSVMTPSDSLSPNVSIHYTCFDFSTVLNGKRPTYDDMVLSVKSGDFDIVVGDVTIGSQRASWVDFTQKYMESGVVIVAKVVQEQPSPWLLFSSPFSWNLWISIVVTFLIIGGILCFLEREEHLEFKEGNILHRLGNILWFMMIALILFERDELRSSSSRTLVMSWFFFAVLVGSSYTASLSAFLTANNLSSNTIDILSVKDTGQRIGYRRGSIIKDYIEERFGVPEHQLVAMRTNAEFEHNLTLGPEKNGVIAIVDEVPYASIILSELSKSTCDFGTVGPALTNQGFGFGCNKARNISRQLSTAMMRLTESGCLQTLQRDYGLDVNVPCSLNDLSIDKVGLLNALSVFFPLLACLLLCIIAHYIKVCMRGKPTRLIDDDSSVHINAPLNIRDRNSHFPDMELELLQRM</sequence>
<keyword evidence="8" id="KW-0325">Glycoprotein</keyword>
<dbReference type="AlphaFoldDB" id="A0A8T2VMW4"/>
<gene>
    <name evidence="13" type="ORF">KP509_01G024600</name>
</gene>
<reference evidence="13" key="1">
    <citation type="submission" date="2021-08" db="EMBL/GenBank/DDBJ databases">
        <title>WGS assembly of Ceratopteris richardii.</title>
        <authorList>
            <person name="Marchant D.B."/>
            <person name="Chen G."/>
            <person name="Jenkins J."/>
            <person name="Shu S."/>
            <person name="Leebens-Mack J."/>
            <person name="Grimwood J."/>
            <person name="Schmutz J."/>
            <person name="Soltis P."/>
            <person name="Soltis D."/>
            <person name="Chen Z.-H."/>
        </authorList>
    </citation>
    <scope>NUCLEOTIDE SEQUENCE</scope>
    <source>
        <strain evidence="13">Whitten #5841</strain>
        <tissue evidence="13">Leaf</tissue>
    </source>
</reference>
<evidence type="ECO:0000256" key="4">
    <source>
        <dbReference type="ARBA" id="ARBA00022989"/>
    </source>
</evidence>
<dbReference type="OMA" id="WNLWISI"/>
<keyword evidence="14" id="KW-1185">Reference proteome</keyword>
<evidence type="ECO:0000259" key="12">
    <source>
        <dbReference type="SMART" id="SM00079"/>
    </source>
</evidence>
<keyword evidence="6 11" id="KW-0472">Membrane</keyword>
<evidence type="ECO:0000256" key="7">
    <source>
        <dbReference type="ARBA" id="ARBA00023170"/>
    </source>
</evidence>
<protein>
    <recommendedName>
        <fullName evidence="12">Ionotropic glutamate receptor C-terminal domain-containing protein</fullName>
    </recommendedName>
</protein>
<keyword evidence="2" id="KW-0813">Transport</keyword>
<dbReference type="InterPro" id="IPR015683">
    <property type="entry name" value="Ionotropic_Glu_rcpt"/>
</dbReference>
<evidence type="ECO:0000256" key="1">
    <source>
        <dbReference type="ARBA" id="ARBA00004141"/>
    </source>
</evidence>
<dbReference type="GO" id="GO:0016020">
    <property type="term" value="C:membrane"/>
    <property type="evidence" value="ECO:0007669"/>
    <property type="project" value="UniProtKB-SubCell"/>
</dbReference>
<dbReference type="PANTHER" id="PTHR18966">
    <property type="entry name" value="IONOTROPIC GLUTAMATE RECEPTOR"/>
    <property type="match status" value="1"/>
</dbReference>
<evidence type="ECO:0000256" key="9">
    <source>
        <dbReference type="ARBA" id="ARBA00023286"/>
    </source>
</evidence>
<dbReference type="SMART" id="SM00079">
    <property type="entry name" value="PBPe"/>
    <property type="match status" value="1"/>
</dbReference>